<dbReference type="InterPro" id="IPR029479">
    <property type="entry name" value="Nitroreductase"/>
</dbReference>
<dbReference type="InterPro" id="IPR000415">
    <property type="entry name" value="Nitroreductase-like"/>
</dbReference>
<protein>
    <submittedName>
        <fullName evidence="4">Nitroreductase family protein</fullName>
    </submittedName>
</protein>
<keyword evidence="2" id="KW-0560">Oxidoreductase</keyword>
<evidence type="ECO:0000259" key="3">
    <source>
        <dbReference type="Pfam" id="PF00881"/>
    </source>
</evidence>
<evidence type="ECO:0000313" key="4">
    <source>
        <dbReference type="EMBL" id="NHN26145.1"/>
    </source>
</evidence>
<comment type="caution">
    <text evidence="4">The sequence shown here is derived from an EMBL/GenBank/DDBJ whole genome shotgun (WGS) entry which is preliminary data.</text>
</comment>
<dbReference type="Proteomes" id="UP000817854">
    <property type="component" value="Unassembled WGS sequence"/>
</dbReference>
<evidence type="ECO:0000313" key="5">
    <source>
        <dbReference type="Proteomes" id="UP000817854"/>
    </source>
</evidence>
<dbReference type="Gene3D" id="3.40.109.10">
    <property type="entry name" value="NADH Oxidase"/>
    <property type="match status" value="1"/>
</dbReference>
<dbReference type="SUPFAM" id="SSF55469">
    <property type="entry name" value="FMN-dependent nitroreductase-like"/>
    <property type="match status" value="1"/>
</dbReference>
<sequence>MNNFGNKVKNKIYAFLFWQTSFGEYLNKRYDLSVFFKYSFTNKKTNSKQSKIASLTKDYHIVEKGLALPYTRNEFGKQKIIKLIKDAKLYFNEYGKDEIILDIKSCLSEYYEFNKMNNIDLNNEYFKSISSFISDESNKGIGGTKIITKKEIETATNFDFETFVKTRSSIRDFDISDLDITLIEKAIDLARYTPSVCNRQSWGAHLYTNNKKVLEVLEFQNGHGGFKESIKGVIVITTNVAMFTKLETNQIFIDGGLFAMSMMYALHFQNIGSCPLNTCMPYIDEIKLKKKVGINENERVIMMIAIGNLKEEFKVAISNRRDLNQILTYHN</sequence>
<keyword evidence="5" id="KW-1185">Reference proteome</keyword>
<name>A0ABX0IWI5_9FLAO</name>
<accession>A0ABX0IWI5</accession>
<comment type="similarity">
    <text evidence="1">Belongs to the nitroreductase family.</text>
</comment>
<proteinExistence type="inferred from homology"/>
<dbReference type="EMBL" id="VEVQ02000006">
    <property type="protein sequence ID" value="NHN26145.1"/>
    <property type="molecule type" value="Genomic_DNA"/>
</dbReference>
<dbReference type="PANTHER" id="PTHR43673:SF10">
    <property type="entry name" value="NADH DEHYDROGENASE_NAD(P)H NITROREDUCTASE XCC3605-RELATED"/>
    <property type="match status" value="1"/>
</dbReference>
<dbReference type="PANTHER" id="PTHR43673">
    <property type="entry name" value="NAD(P)H NITROREDUCTASE YDGI-RELATED"/>
    <property type="match status" value="1"/>
</dbReference>
<reference evidence="4 5" key="2">
    <citation type="submission" date="2019-05" db="EMBL/GenBank/DDBJ databases">
        <authorList>
            <person name="Lianzixin W."/>
        </authorList>
    </citation>
    <scope>NUCLEOTIDE SEQUENCE [LARGE SCALE GENOMIC DNA]</scope>
    <source>
        <strain evidence="4 5">EC11</strain>
    </source>
</reference>
<dbReference type="CDD" id="cd02062">
    <property type="entry name" value="Nitro_FMN_reductase"/>
    <property type="match status" value="1"/>
</dbReference>
<gene>
    <name evidence="4" type="ORF">FIA58_010700</name>
</gene>
<dbReference type="Pfam" id="PF00881">
    <property type="entry name" value="Nitroreductase"/>
    <property type="match status" value="1"/>
</dbReference>
<organism evidence="4 5">
    <name type="scientific">Flavobacterium jejuense</name>
    <dbReference type="NCBI Taxonomy" id="1544455"/>
    <lineage>
        <taxon>Bacteria</taxon>
        <taxon>Pseudomonadati</taxon>
        <taxon>Bacteroidota</taxon>
        <taxon>Flavobacteriia</taxon>
        <taxon>Flavobacteriales</taxon>
        <taxon>Flavobacteriaceae</taxon>
        <taxon>Flavobacterium</taxon>
    </lineage>
</organism>
<reference evidence="4 5" key="3">
    <citation type="submission" date="2020-02" db="EMBL/GenBank/DDBJ databases">
        <title>Flavobacterium profundi sp. nov., isolated from a deep-sea seamount.</title>
        <authorList>
            <person name="Zhang D.-C."/>
        </authorList>
    </citation>
    <scope>NUCLEOTIDE SEQUENCE [LARGE SCALE GENOMIC DNA]</scope>
    <source>
        <strain evidence="4 5">EC11</strain>
    </source>
</reference>
<evidence type="ECO:0000256" key="2">
    <source>
        <dbReference type="ARBA" id="ARBA00023002"/>
    </source>
</evidence>
<evidence type="ECO:0000256" key="1">
    <source>
        <dbReference type="ARBA" id="ARBA00007118"/>
    </source>
</evidence>
<dbReference type="RefSeq" id="WP_140962473.1">
    <property type="nucleotide sequence ID" value="NZ_VEVQ02000006.1"/>
</dbReference>
<reference evidence="5" key="1">
    <citation type="submission" date="2019-05" db="EMBL/GenBank/DDBJ databases">
        <title>Flavobacterium profundi sp. nov., isolated from a deep-sea seamount.</title>
        <authorList>
            <person name="Zhang D.-C."/>
        </authorList>
    </citation>
    <scope>NUCLEOTIDE SEQUENCE [LARGE SCALE GENOMIC DNA]</scope>
    <source>
        <strain evidence="5">EC11</strain>
    </source>
</reference>
<feature type="domain" description="Nitroreductase" evidence="3">
    <location>
        <begin position="164"/>
        <end position="213"/>
    </location>
</feature>